<organism evidence="1 2">
    <name type="scientific">Streptomyces thermoalcalitolerans</name>
    <dbReference type="NCBI Taxonomy" id="65605"/>
    <lineage>
        <taxon>Bacteria</taxon>
        <taxon>Bacillati</taxon>
        <taxon>Actinomycetota</taxon>
        <taxon>Actinomycetes</taxon>
        <taxon>Kitasatosporales</taxon>
        <taxon>Streptomycetaceae</taxon>
        <taxon>Streptomyces</taxon>
    </lineage>
</organism>
<dbReference type="RefSeq" id="WP_344053788.1">
    <property type="nucleotide sequence ID" value="NZ_BAAAHG010000060.1"/>
</dbReference>
<sequence>MGERILSCRDIRALTRSSSCSGSSSSRRPSWASAYSLACKSPGNACAAPATRTAGCPAWPDELEAELLESAEFVLSEAGPLLADESSGARELRFTGVQLAAALTDVLGIAKSRGARLPDH</sequence>
<protein>
    <submittedName>
        <fullName evidence="1">Uncharacterized protein</fullName>
    </submittedName>
</protein>
<comment type="caution">
    <text evidence="1">The sequence shown here is derived from an EMBL/GenBank/DDBJ whole genome shotgun (WGS) entry which is preliminary data.</text>
</comment>
<evidence type="ECO:0000313" key="1">
    <source>
        <dbReference type="EMBL" id="GAA0928380.1"/>
    </source>
</evidence>
<dbReference type="Proteomes" id="UP001501005">
    <property type="component" value="Unassembled WGS sequence"/>
</dbReference>
<proteinExistence type="predicted"/>
<keyword evidence="2" id="KW-1185">Reference proteome</keyword>
<dbReference type="EMBL" id="BAAAHG010000060">
    <property type="protein sequence ID" value="GAA0928380.1"/>
    <property type="molecule type" value="Genomic_DNA"/>
</dbReference>
<accession>A0ABP3ZWV0</accession>
<reference evidence="2" key="1">
    <citation type="journal article" date="2019" name="Int. J. Syst. Evol. Microbiol.">
        <title>The Global Catalogue of Microorganisms (GCM) 10K type strain sequencing project: providing services to taxonomists for standard genome sequencing and annotation.</title>
        <authorList>
            <consortium name="The Broad Institute Genomics Platform"/>
            <consortium name="The Broad Institute Genome Sequencing Center for Infectious Disease"/>
            <person name="Wu L."/>
            <person name="Ma J."/>
        </authorList>
    </citation>
    <scope>NUCLEOTIDE SEQUENCE [LARGE SCALE GENOMIC DNA]</scope>
    <source>
        <strain evidence="2">JCM 10673</strain>
    </source>
</reference>
<name>A0ABP3ZWV0_9ACTN</name>
<gene>
    <name evidence="1" type="ORF">GCM10009549_50880</name>
</gene>
<evidence type="ECO:0000313" key="2">
    <source>
        <dbReference type="Proteomes" id="UP001501005"/>
    </source>
</evidence>